<evidence type="ECO:0000259" key="2">
    <source>
        <dbReference type="PROSITE" id="PS50041"/>
    </source>
</evidence>
<dbReference type="AlphaFoldDB" id="A0AA89BJR9"/>
<evidence type="ECO:0000313" key="4">
    <source>
        <dbReference type="Proteomes" id="UP001186944"/>
    </source>
</evidence>
<sequence length="79" mass="9315">ILITGNNHFWIGLSDEDHEGVWLWYPSMEVPAFTDWNTHEPNNANTQNCVVIHKQYLKWHDLPCGGKNSFMCEAERNWK</sequence>
<dbReference type="PANTHER" id="PTHR22801">
    <property type="entry name" value="LITHOSTATHINE"/>
    <property type="match status" value="1"/>
</dbReference>
<dbReference type="PROSITE" id="PS50041">
    <property type="entry name" value="C_TYPE_LECTIN_2"/>
    <property type="match status" value="1"/>
</dbReference>
<proteinExistence type="predicted"/>
<dbReference type="SUPFAM" id="SSF56436">
    <property type="entry name" value="C-type lectin-like"/>
    <property type="match status" value="1"/>
</dbReference>
<evidence type="ECO:0000313" key="3">
    <source>
        <dbReference type="EMBL" id="KAK3084996.1"/>
    </source>
</evidence>
<dbReference type="Proteomes" id="UP001186944">
    <property type="component" value="Unassembled WGS sequence"/>
</dbReference>
<dbReference type="PANTHER" id="PTHR22801:SF63">
    <property type="entry name" value="C-TYPE LECTIN DOMAIN-CONTAINING PROTEIN"/>
    <property type="match status" value="1"/>
</dbReference>
<name>A0AA89BJR9_PINIB</name>
<dbReference type="InterPro" id="IPR001304">
    <property type="entry name" value="C-type_lectin-like"/>
</dbReference>
<organism evidence="3 4">
    <name type="scientific">Pinctada imbricata</name>
    <name type="common">Atlantic pearl-oyster</name>
    <name type="synonym">Pinctada martensii</name>
    <dbReference type="NCBI Taxonomy" id="66713"/>
    <lineage>
        <taxon>Eukaryota</taxon>
        <taxon>Metazoa</taxon>
        <taxon>Spiralia</taxon>
        <taxon>Lophotrochozoa</taxon>
        <taxon>Mollusca</taxon>
        <taxon>Bivalvia</taxon>
        <taxon>Autobranchia</taxon>
        <taxon>Pteriomorphia</taxon>
        <taxon>Pterioida</taxon>
        <taxon>Pterioidea</taxon>
        <taxon>Pteriidae</taxon>
        <taxon>Pinctada</taxon>
    </lineage>
</organism>
<feature type="domain" description="C-type lectin" evidence="2">
    <location>
        <begin position="1"/>
        <end position="73"/>
    </location>
</feature>
<dbReference type="InterPro" id="IPR016186">
    <property type="entry name" value="C-type_lectin-like/link_sf"/>
</dbReference>
<dbReference type="InterPro" id="IPR018378">
    <property type="entry name" value="C-type_lectin_CS"/>
</dbReference>
<protein>
    <recommendedName>
        <fullName evidence="2">C-type lectin domain-containing protein</fullName>
    </recommendedName>
</protein>
<dbReference type="Gene3D" id="3.10.100.10">
    <property type="entry name" value="Mannose-Binding Protein A, subunit A"/>
    <property type="match status" value="1"/>
</dbReference>
<dbReference type="EMBL" id="VSWD01000013">
    <property type="protein sequence ID" value="KAK3084996.1"/>
    <property type="molecule type" value="Genomic_DNA"/>
</dbReference>
<accession>A0AA89BJR9</accession>
<comment type="caution">
    <text evidence="3">The sequence shown here is derived from an EMBL/GenBank/DDBJ whole genome shotgun (WGS) entry which is preliminary data.</text>
</comment>
<gene>
    <name evidence="3" type="ORF">FSP39_022613</name>
</gene>
<dbReference type="InterPro" id="IPR016187">
    <property type="entry name" value="CTDL_fold"/>
</dbReference>
<feature type="non-terminal residue" evidence="3">
    <location>
        <position position="1"/>
    </location>
</feature>
<dbReference type="CDD" id="cd00037">
    <property type="entry name" value="CLECT"/>
    <property type="match status" value="1"/>
</dbReference>
<reference evidence="3" key="1">
    <citation type="submission" date="2019-08" db="EMBL/GenBank/DDBJ databases">
        <title>The improved chromosome-level genome for the pearl oyster Pinctada fucata martensii using PacBio sequencing and Hi-C.</title>
        <authorList>
            <person name="Zheng Z."/>
        </authorList>
    </citation>
    <scope>NUCLEOTIDE SEQUENCE</scope>
    <source>
        <strain evidence="3">ZZ-2019</strain>
        <tissue evidence="3">Adductor muscle</tissue>
    </source>
</reference>
<keyword evidence="4" id="KW-1185">Reference proteome</keyword>
<dbReference type="Pfam" id="PF00059">
    <property type="entry name" value="Lectin_C"/>
    <property type="match status" value="1"/>
</dbReference>
<evidence type="ECO:0000256" key="1">
    <source>
        <dbReference type="ARBA" id="ARBA00023157"/>
    </source>
</evidence>
<dbReference type="PROSITE" id="PS00615">
    <property type="entry name" value="C_TYPE_LECTIN_1"/>
    <property type="match status" value="1"/>
</dbReference>
<keyword evidence="1" id="KW-1015">Disulfide bond</keyword>
<dbReference type="InterPro" id="IPR050801">
    <property type="entry name" value="Ca-Dep_Lectins_ImmuneDev"/>
</dbReference>